<evidence type="ECO:0000256" key="15">
    <source>
        <dbReference type="ARBA" id="ARBA00040458"/>
    </source>
</evidence>
<evidence type="ECO:0000256" key="3">
    <source>
        <dbReference type="ARBA" id="ARBA00004647"/>
    </source>
</evidence>
<feature type="coiled-coil region" evidence="18">
    <location>
        <begin position="203"/>
        <end position="274"/>
    </location>
</feature>
<feature type="coiled-coil region" evidence="18">
    <location>
        <begin position="594"/>
        <end position="882"/>
    </location>
</feature>
<evidence type="ECO:0000256" key="11">
    <source>
        <dbReference type="ARBA" id="ARBA00023054"/>
    </source>
</evidence>
<keyword evidence="6" id="KW-0963">Cytoplasm</keyword>
<dbReference type="GO" id="GO:0000922">
    <property type="term" value="C:spindle pole"/>
    <property type="evidence" value="ECO:0007669"/>
    <property type="project" value="UniProtKB-SubCell"/>
</dbReference>
<evidence type="ECO:0000313" key="19">
    <source>
        <dbReference type="Proteomes" id="UP000504612"/>
    </source>
</evidence>
<dbReference type="GO" id="GO:0005814">
    <property type="term" value="C:centriole"/>
    <property type="evidence" value="ECO:0007669"/>
    <property type="project" value="UniProtKB-SubCell"/>
</dbReference>
<dbReference type="GO" id="GO:0030154">
    <property type="term" value="P:cell differentiation"/>
    <property type="evidence" value="ECO:0007669"/>
    <property type="project" value="UniProtKB-KW"/>
</dbReference>
<keyword evidence="11 18" id="KW-0175">Coiled coil</keyword>
<dbReference type="GO" id="GO:0005874">
    <property type="term" value="C:microtubule"/>
    <property type="evidence" value="ECO:0007669"/>
    <property type="project" value="UniProtKB-KW"/>
</dbReference>
<keyword evidence="5" id="KW-0217">Developmental protein</keyword>
<comment type="similarity">
    <text evidence="4">Belongs to the ODF2 family.</text>
</comment>
<dbReference type="AlphaFoldDB" id="A0A6J1VSH9"/>
<evidence type="ECO:0000256" key="8">
    <source>
        <dbReference type="ARBA" id="ARBA00022782"/>
    </source>
</evidence>
<dbReference type="InterPro" id="IPR026099">
    <property type="entry name" value="Odf2-rel"/>
</dbReference>
<dbReference type="RefSeq" id="XP_026545931.1">
    <property type="nucleotide sequence ID" value="XM_026690146.1"/>
</dbReference>
<evidence type="ECO:0000256" key="18">
    <source>
        <dbReference type="SAM" id="Coils"/>
    </source>
</evidence>
<evidence type="ECO:0000256" key="7">
    <source>
        <dbReference type="ARBA" id="ARBA00022701"/>
    </source>
</evidence>
<evidence type="ECO:0000256" key="13">
    <source>
        <dbReference type="ARBA" id="ARBA00023212"/>
    </source>
</evidence>
<protein>
    <recommendedName>
        <fullName evidence="15">Outer dense fiber protein 2</fullName>
    </recommendedName>
    <alternativeName>
        <fullName evidence="16">Cenexin</fullName>
    </alternativeName>
    <alternativeName>
        <fullName evidence="17">Outer dense fiber of sperm tails protein 2</fullName>
    </alternativeName>
</protein>
<dbReference type="GO" id="GO:0031514">
    <property type="term" value="C:motile cilium"/>
    <property type="evidence" value="ECO:0007669"/>
    <property type="project" value="UniProtKB-SubCell"/>
</dbReference>
<evidence type="ECO:0000256" key="4">
    <source>
        <dbReference type="ARBA" id="ARBA00009316"/>
    </source>
</evidence>
<dbReference type="Gene3D" id="1.10.287.2610">
    <property type="match status" value="1"/>
</dbReference>
<keyword evidence="9" id="KW-0282">Flagellum</keyword>
<dbReference type="PANTHER" id="PTHR23162">
    <property type="entry name" value="OUTER DENSE FIBER OF SPERM TAILS 2"/>
    <property type="match status" value="1"/>
</dbReference>
<reference evidence="20" key="1">
    <citation type="submission" date="2025-08" db="UniProtKB">
        <authorList>
            <consortium name="RefSeq"/>
        </authorList>
    </citation>
    <scope>IDENTIFICATION</scope>
</reference>
<evidence type="ECO:0000256" key="16">
    <source>
        <dbReference type="ARBA" id="ARBA00041830"/>
    </source>
</evidence>
<evidence type="ECO:0000256" key="6">
    <source>
        <dbReference type="ARBA" id="ARBA00022490"/>
    </source>
</evidence>
<dbReference type="GO" id="GO:0007283">
    <property type="term" value="P:spermatogenesis"/>
    <property type="evidence" value="ECO:0007669"/>
    <property type="project" value="UniProtKB-KW"/>
</dbReference>
<accession>A0A6J1VSH9</accession>
<dbReference type="CTD" id="4957"/>
<evidence type="ECO:0000256" key="1">
    <source>
        <dbReference type="ARBA" id="ARBA00004114"/>
    </source>
</evidence>
<dbReference type="GO" id="GO:0005813">
    <property type="term" value="C:centrosome"/>
    <property type="evidence" value="ECO:0007669"/>
    <property type="project" value="TreeGrafter"/>
</dbReference>
<keyword evidence="8" id="KW-0221">Differentiation</keyword>
<dbReference type="SUPFAM" id="SSF57997">
    <property type="entry name" value="Tropomyosin"/>
    <property type="match status" value="1"/>
</dbReference>
<keyword evidence="19" id="KW-1185">Reference proteome</keyword>
<dbReference type="Proteomes" id="UP000504612">
    <property type="component" value="Unplaced"/>
</dbReference>
<dbReference type="PROSITE" id="PS51257">
    <property type="entry name" value="PROKAR_LIPOPROTEIN"/>
    <property type="match status" value="1"/>
</dbReference>
<keyword evidence="14" id="KW-0966">Cell projection</keyword>
<evidence type="ECO:0000256" key="17">
    <source>
        <dbReference type="ARBA" id="ARBA00043200"/>
    </source>
</evidence>
<keyword evidence="13" id="KW-0206">Cytoskeleton</keyword>
<dbReference type="GO" id="GO:1902017">
    <property type="term" value="P:regulation of cilium assembly"/>
    <property type="evidence" value="ECO:0007669"/>
    <property type="project" value="TreeGrafter"/>
</dbReference>
<proteinExistence type="inferred from homology"/>
<name>A0A6J1VSH9_9SAUR</name>
<evidence type="ECO:0000256" key="5">
    <source>
        <dbReference type="ARBA" id="ARBA00022473"/>
    </source>
</evidence>
<dbReference type="PANTHER" id="PTHR23162:SF8">
    <property type="entry name" value="OUTER DENSE FIBER PROTEIN 2"/>
    <property type="match status" value="1"/>
</dbReference>
<keyword evidence="7" id="KW-0493">Microtubule</keyword>
<feature type="coiled-coil region" evidence="18">
    <location>
        <begin position="331"/>
        <end position="568"/>
    </location>
</feature>
<keyword evidence="10" id="KW-0744">Spermatogenesis</keyword>
<dbReference type="GeneID" id="113427637"/>
<evidence type="ECO:0000256" key="10">
    <source>
        <dbReference type="ARBA" id="ARBA00022871"/>
    </source>
</evidence>
<evidence type="ECO:0000256" key="14">
    <source>
        <dbReference type="ARBA" id="ARBA00023273"/>
    </source>
</evidence>
<keyword evidence="12" id="KW-0969">Cilium</keyword>
<gene>
    <name evidence="20" type="primary">ODF2</name>
</gene>
<evidence type="ECO:0000256" key="9">
    <source>
        <dbReference type="ARBA" id="ARBA00022846"/>
    </source>
</evidence>
<organism evidence="19 20">
    <name type="scientific">Notechis scutatus</name>
    <name type="common">mainland tiger snake</name>
    <dbReference type="NCBI Taxonomy" id="8663"/>
    <lineage>
        <taxon>Eukaryota</taxon>
        <taxon>Metazoa</taxon>
        <taxon>Chordata</taxon>
        <taxon>Craniata</taxon>
        <taxon>Vertebrata</taxon>
        <taxon>Euteleostomi</taxon>
        <taxon>Lepidosauria</taxon>
        <taxon>Squamata</taxon>
        <taxon>Bifurcata</taxon>
        <taxon>Unidentata</taxon>
        <taxon>Episquamata</taxon>
        <taxon>Toxicofera</taxon>
        <taxon>Serpentes</taxon>
        <taxon>Colubroidea</taxon>
        <taxon>Elapidae</taxon>
        <taxon>Hydrophiinae</taxon>
        <taxon>Notechis</taxon>
    </lineage>
</organism>
<evidence type="ECO:0000313" key="20">
    <source>
        <dbReference type="RefSeq" id="XP_026545931.1"/>
    </source>
</evidence>
<evidence type="ECO:0000256" key="2">
    <source>
        <dbReference type="ARBA" id="ARBA00004230"/>
    </source>
</evidence>
<evidence type="ECO:0000256" key="12">
    <source>
        <dbReference type="ARBA" id="ARBA00023069"/>
    </source>
</evidence>
<comment type="subcellular location">
    <subcellularLocation>
        <location evidence="2">Cell projection</location>
        <location evidence="2">Cilium</location>
        <location evidence="2">Flagellum</location>
    </subcellularLocation>
    <subcellularLocation>
        <location evidence="1">Cytoplasm</location>
        <location evidence="1">Cytoskeleton</location>
        <location evidence="1">Microtubule organizing center</location>
        <location evidence="1">Centrosome</location>
        <location evidence="1">Centriole</location>
    </subcellularLocation>
    <subcellularLocation>
        <location evidence="3">Cytoplasm</location>
        <location evidence="3">Cytoskeleton</location>
        <location evidence="3">Spindle pole</location>
    </subcellularLocation>
</comment>
<sequence>MGERRAASRRPRRKLLCGSWSGGCSAAAAAGGACRCYSSGGSGGCCGGGGGGGGGGFWPRPPTPRLPCLHGSVGSYRRLIHGFEDVLRRRLRGHLRTSRLSPSIKSGIIITTQKPCTQDSEALSQRHKQKMKGDTVNVRRSVRVKTKVPWMPPGKTSCRESSYKWEGPTHRLEITPPDSDKLLSVLRLSDLSTDEEDAIHCKMNKYEKKIDSLLNVVGTLKNEVKMPKAVGTGCVAKRLLEEQKDELDEVTQELVETEHENTVLRRNIERMKEEKDLSILQKRHLLHEKECLMSKLVEAELDGAAAAKQIQALKDVIGKLKTEKNMTVSDINTLTRQKELLLQKLSTFEDTNRTLRDLLREQHNREKDAQKLTEQQTTLMKRLTDSDTEKAQLVKKLQEKEKEVDDLLIQIQTEKDQAKTAAELSKSMEAVRGHLQAQLRNKEAENHRLGIQIRNLERVAAQHKAEVENIMEQLKELKAKGDRDKEALKKAIKAQKERAERAEEFADQLNVQLAEKDAYVAEALSTLESWRNRYNQVVKDKSDLEVEIVMLNSRISELLEQQNTMEEKMREDRDILVDKLHKQVTESTACKLENERLKTSLIPVEERLNQAQQEVAKLKGSLKNYEGLIETYKNQVVKTRMEADEVTVKLELCDKENKALKEEMAKEIENARKQFQSQVAELEKLPEILKMTETKLAECQEQLKSYEKKNMDLSAMITDLRQRIELQGDKMELTREKYQSAQEENKQLALKLEEMERKLEATGGQNVEFLQIIAKREESIHQAQLRLEEKTRECGSLARQLEMALDGAKKQLEQTRDRAAVRERTAQSKMLDLETQLSKTKTELNQLRRSKDDAERRYQSRLQDLKDRLEQSESTNRSMQNYVQFLKSSYANVFGDSILSSSPIRPRSPL</sequence>